<comment type="caution">
    <text evidence="7">The sequence shown here is derived from an EMBL/GenBank/DDBJ whole genome shotgun (WGS) entry which is preliminary data.</text>
</comment>
<dbReference type="Gene3D" id="1.20.1260.100">
    <property type="entry name" value="TspO/MBR protein"/>
    <property type="match status" value="1"/>
</dbReference>
<keyword evidence="4 6" id="KW-1133">Transmembrane helix</keyword>
<keyword evidence="8" id="KW-1185">Reference proteome</keyword>
<name>A0A3S3NP58_9ACAR</name>
<keyword evidence="3 6" id="KW-0812">Transmembrane</keyword>
<dbReference type="GO" id="GO:0005741">
    <property type="term" value="C:mitochondrial outer membrane"/>
    <property type="evidence" value="ECO:0007669"/>
    <property type="project" value="TreeGrafter"/>
</dbReference>
<sequence>MNIWNYKDLKKPNFRPPNWVFPIVWPTLYSSMGVASYFIYKEGGGFEGAAKLPLTLYAVNLALNGSWTPLFFRFHKLGAAFYLSLLINASTLSCILSFWPVSRESAYLMIPYFLWGAFAS</sequence>
<feature type="transmembrane region" description="Helical" evidence="6">
    <location>
        <begin position="20"/>
        <end position="40"/>
    </location>
</feature>
<dbReference type="AlphaFoldDB" id="A0A3S3NP58"/>
<evidence type="ECO:0000313" key="7">
    <source>
        <dbReference type="EMBL" id="RWS03332.1"/>
    </source>
</evidence>
<protein>
    <submittedName>
        <fullName evidence="7">Translocator protein-like isoform X3</fullName>
    </submittedName>
</protein>
<dbReference type="OrthoDB" id="8841220at2759"/>
<dbReference type="Pfam" id="PF03073">
    <property type="entry name" value="TspO_MBR"/>
    <property type="match status" value="1"/>
</dbReference>
<feature type="non-terminal residue" evidence="7">
    <location>
        <position position="120"/>
    </location>
</feature>
<evidence type="ECO:0000256" key="4">
    <source>
        <dbReference type="ARBA" id="ARBA00022989"/>
    </source>
</evidence>
<evidence type="ECO:0000256" key="5">
    <source>
        <dbReference type="ARBA" id="ARBA00023136"/>
    </source>
</evidence>
<feature type="transmembrane region" description="Helical" evidence="6">
    <location>
        <begin position="52"/>
        <end position="72"/>
    </location>
</feature>
<dbReference type="CDD" id="cd15904">
    <property type="entry name" value="TSPO_MBR"/>
    <property type="match status" value="1"/>
</dbReference>
<reference evidence="7 8" key="1">
    <citation type="journal article" date="2018" name="Gigascience">
        <title>Genomes of trombidid mites reveal novel predicted allergens and laterally-transferred genes associated with secondary metabolism.</title>
        <authorList>
            <person name="Dong X."/>
            <person name="Chaisiri K."/>
            <person name="Xia D."/>
            <person name="Armstrong S.D."/>
            <person name="Fang Y."/>
            <person name="Donnelly M.J."/>
            <person name="Kadowaki T."/>
            <person name="McGarry J.W."/>
            <person name="Darby A.C."/>
            <person name="Makepeace B.L."/>
        </authorList>
    </citation>
    <scope>NUCLEOTIDE SEQUENCE [LARGE SCALE GENOMIC DNA]</scope>
    <source>
        <strain evidence="7">UoL-WK</strain>
    </source>
</reference>
<dbReference type="InterPro" id="IPR004307">
    <property type="entry name" value="TspO_MBR"/>
</dbReference>
<dbReference type="EMBL" id="NCKU01006598">
    <property type="protein sequence ID" value="RWS03332.1"/>
    <property type="molecule type" value="Genomic_DNA"/>
</dbReference>
<comment type="similarity">
    <text evidence="2">Belongs to the TspO/BZRP family.</text>
</comment>
<evidence type="ECO:0000256" key="6">
    <source>
        <dbReference type="SAM" id="Phobius"/>
    </source>
</evidence>
<dbReference type="STRING" id="1965070.A0A3S3NP58"/>
<accession>A0A3S3NP58</accession>
<dbReference type="GO" id="GO:0033013">
    <property type="term" value="P:tetrapyrrole metabolic process"/>
    <property type="evidence" value="ECO:0007669"/>
    <property type="project" value="UniProtKB-ARBA"/>
</dbReference>
<evidence type="ECO:0000256" key="3">
    <source>
        <dbReference type="ARBA" id="ARBA00022692"/>
    </source>
</evidence>
<comment type="subcellular location">
    <subcellularLocation>
        <location evidence="1">Membrane</location>
        <topology evidence="1">Multi-pass membrane protein</topology>
    </subcellularLocation>
</comment>
<dbReference type="PIRSF" id="PIRSF005859">
    <property type="entry name" value="PBR"/>
    <property type="match status" value="1"/>
</dbReference>
<dbReference type="PANTHER" id="PTHR10057:SF0">
    <property type="entry name" value="TRANSLOCATOR PROTEIN"/>
    <property type="match status" value="1"/>
</dbReference>
<feature type="transmembrane region" description="Helical" evidence="6">
    <location>
        <begin position="79"/>
        <end position="99"/>
    </location>
</feature>
<dbReference type="Proteomes" id="UP000285301">
    <property type="component" value="Unassembled WGS sequence"/>
</dbReference>
<keyword evidence="5 6" id="KW-0472">Membrane</keyword>
<organism evidence="7 8">
    <name type="scientific">Dinothrombium tinctorium</name>
    <dbReference type="NCBI Taxonomy" id="1965070"/>
    <lineage>
        <taxon>Eukaryota</taxon>
        <taxon>Metazoa</taxon>
        <taxon>Ecdysozoa</taxon>
        <taxon>Arthropoda</taxon>
        <taxon>Chelicerata</taxon>
        <taxon>Arachnida</taxon>
        <taxon>Acari</taxon>
        <taxon>Acariformes</taxon>
        <taxon>Trombidiformes</taxon>
        <taxon>Prostigmata</taxon>
        <taxon>Anystina</taxon>
        <taxon>Parasitengona</taxon>
        <taxon>Trombidioidea</taxon>
        <taxon>Trombidiidae</taxon>
        <taxon>Dinothrombium</taxon>
    </lineage>
</organism>
<evidence type="ECO:0000313" key="8">
    <source>
        <dbReference type="Proteomes" id="UP000285301"/>
    </source>
</evidence>
<dbReference type="InterPro" id="IPR038330">
    <property type="entry name" value="TspO/MBR-related_sf"/>
</dbReference>
<dbReference type="FunFam" id="1.20.1260.100:FF:000001">
    <property type="entry name" value="translocator protein 2"/>
    <property type="match status" value="1"/>
</dbReference>
<dbReference type="PANTHER" id="PTHR10057">
    <property type="entry name" value="PERIPHERAL-TYPE BENZODIAZEPINE RECEPTOR"/>
    <property type="match status" value="1"/>
</dbReference>
<proteinExistence type="inferred from homology"/>
<evidence type="ECO:0000256" key="2">
    <source>
        <dbReference type="ARBA" id="ARBA00007524"/>
    </source>
</evidence>
<evidence type="ECO:0000256" key="1">
    <source>
        <dbReference type="ARBA" id="ARBA00004141"/>
    </source>
</evidence>
<gene>
    <name evidence="7" type="ORF">B4U79_05156</name>
</gene>